<keyword evidence="2" id="KW-1185">Reference proteome</keyword>
<dbReference type="RefSeq" id="WP_260728553.1">
    <property type="nucleotide sequence ID" value="NZ_BAAABS010000015.1"/>
</dbReference>
<name>A0ABY5ZET2_9ACTN</name>
<proteinExistence type="predicted"/>
<sequence length="216" mass="22499">MLLKGMLLSFSDPVLGLVPTIVFCQYNPVEVTRTFTVTNPGGGGATAGGTAGAPARTAPLPAGEEYTLKLEFDATDGLETGGPLTTALGISPRLAALEMLMQPVGSSLLGGLVGDLLGAGKPKGHAIPVGRPPLVFFAWGPARITPVRVKSMVIRETAFDALLNPTHATVDVGLTVLRTADLPKDEKLARLAADYYRGAREVKSVLQLPQMLELGG</sequence>
<evidence type="ECO:0000313" key="2">
    <source>
        <dbReference type="Proteomes" id="UP001058271"/>
    </source>
</evidence>
<dbReference type="Proteomes" id="UP001058271">
    <property type="component" value="Chromosome"/>
</dbReference>
<gene>
    <name evidence="1" type="ORF">Drose_13535</name>
</gene>
<evidence type="ECO:0000313" key="1">
    <source>
        <dbReference type="EMBL" id="UWZ39153.1"/>
    </source>
</evidence>
<reference evidence="1" key="1">
    <citation type="submission" date="2021-04" db="EMBL/GenBank/DDBJ databases">
        <title>Biosynthetic gene clusters of Dactylosporangioum roseum.</title>
        <authorList>
            <person name="Hartkoorn R.C."/>
            <person name="Beaudoing E."/>
            <person name="Hot D."/>
            <person name="Moureu S."/>
        </authorList>
    </citation>
    <scope>NUCLEOTIDE SEQUENCE</scope>
    <source>
        <strain evidence="1">NRRL B-16295</strain>
    </source>
</reference>
<protein>
    <submittedName>
        <fullName evidence="1">Uncharacterized protein</fullName>
    </submittedName>
</protein>
<accession>A0ABY5ZET2</accession>
<dbReference type="EMBL" id="CP073721">
    <property type="protein sequence ID" value="UWZ39153.1"/>
    <property type="molecule type" value="Genomic_DNA"/>
</dbReference>
<organism evidence="1 2">
    <name type="scientific">Dactylosporangium roseum</name>
    <dbReference type="NCBI Taxonomy" id="47989"/>
    <lineage>
        <taxon>Bacteria</taxon>
        <taxon>Bacillati</taxon>
        <taxon>Actinomycetota</taxon>
        <taxon>Actinomycetes</taxon>
        <taxon>Micromonosporales</taxon>
        <taxon>Micromonosporaceae</taxon>
        <taxon>Dactylosporangium</taxon>
    </lineage>
</organism>